<accession>A0A9D1H378</accession>
<comment type="caution">
    <text evidence="4">The sequence shown here is derived from an EMBL/GenBank/DDBJ whole genome shotgun (WGS) entry which is preliminary data.</text>
</comment>
<reference evidence="4" key="1">
    <citation type="submission" date="2020-10" db="EMBL/GenBank/DDBJ databases">
        <authorList>
            <person name="Gilroy R."/>
        </authorList>
    </citation>
    <scope>NUCLEOTIDE SEQUENCE</scope>
    <source>
        <strain evidence="4">CHK181-108</strain>
    </source>
</reference>
<feature type="domain" description="SLH" evidence="3">
    <location>
        <begin position="557"/>
        <end position="621"/>
    </location>
</feature>
<dbReference type="Proteomes" id="UP000824165">
    <property type="component" value="Unassembled WGS sequence"/>
</dbReference>
<evidence type="ECO:0000259" key="3">
    <source>
        <dbReference type="PROSITE" id="PS51272"/>
    </source>
</evidence>
<dbReference type="Pfam" id="PF09992">
    <property type="entry name" value="NAGPA"/>
    <property type="match status" value="1"/>
</dbReference>
<proteinExistence type="predicted"/>
<dbReference type="EMBL" id="DVLU01000050">
    <property type="protein sequence ID" value="HIT85286.1"/>
    <property type="molecule type" value="Genomic_DNA"/>
</dbReference>
<keyword evidence="1" id="KW-0677">Repeat</keyword>
<reference evidence="4" key="2">
    <citation type="journal article" date="2021" name="PeerJ">
        <title>Extensive microbial diversity within the chicken gut microbiome revealed by metagenomics and culture.</title>
        <authorList>
            <person name="Gilroy R."/>
            <person name="Ravi A."/>
            <person name="Getino M."/>
            <person name="Pursley I."/>
            <person name="Horton D.L."/>
            <person name="Alikhan N.F."/>
            <person name="Baker D."/>
            <person name="Gharbi K."/>
            <person name="Hall N."/>
            <person name="Watson M."/>
            <person name="Adriaenssens E.M."/>
            <person name="Foster-Nyarko E."/>
            <person name="Jarju S."/>
            <person name="Secka A."/>
            <person name="Antonio M."/>
            <person name="Oren A."/>
            <person name="Chaudhuri R.R."/>
            <person name="La Ragione R."/>
            <person name="Hildebrand F."/>
            <person name="Pallen M.J."/>
        </authorList>
    </citation>
    <scope>NUCLEOTIDE SEQUENCE</scope>
    <source>
        <strain evidence="4">CHK181-108</strain>
    </source>
</reference>
<keyword evidence="2" id="KW-0732">Signal</keyword>
<feature type="signal peptide" evidence="2">
    <location>
        <begin position="1"/>
        <end position="34"/>
    </location>
</feature>
<dbReference type="PROSITE" id="PS51272">
    <property type="entry name" value="SLH"/>
    <property type="match status" value="3"/>
</dbReference>
<dbReference type="Pfam" id="PF00395">
    <property type="entry name" value="SLH"/>
    <property type="match status" value="3"/>
</dbReference>
<dbReference type="InterPro" id="IPR018711">
    <property type="entry name" value="NAGPA"/>
</dbReference>
<evidence type="ECO:0000256" key="2">
    <source>
        <dbReference type="SAM" id="SignalP"/>
    </source>
</evidence>
<evidence type="ECO:0000313" key="4">
    <source>
        <dbReference type="EMBL" id="HIT85286.1"/>
    </source>
</evidence>
<name>A0A9D1H378_9FIRM</name>
<evidence type="ECO:0000313" key="5">
    <source>
        <dbReference type="Proteomes" id="UP000824165"/>
    </source>
</evidence>
<organism evidence="4 5">
    <name type="scientific">Candidatus Ornithomonoglobus intestinigallinarum</name>
    <dbReference type="NCBI Taxonomy" id="2840894"/>
    <lineage>
        <taxon>Bacteria</taxon>
        <taxon>Bacillati</taxon>
        <taxon>Bacillota</taxon>
        <taxon>Clostridia</taxon>
        <taxon>Candidatus Ornithomonoglobus</taxon>
    </lineage>
</organism>
<evidence type="ECO:0000256" key="1">
    <source>
        <dbReference type="ARBA" id="ARBA00022737"/>
    </source>
</evidence>
<dbReference type="InterPro" id="IPR001119">
    <property type="entry name" value="SLH_dom"/>
</dbReference>
<protein>
    <submittedName>
        <fullName evidence="4">S-layer homology domain-containing protein</fullName>
    </submittedName>
</protein>
<dbReference type="PANTHER" id="PTHR40446">
    <property type="entry name" value="N-ACETYLGLUCOSAMINE-1-PHOSPHODIESTER ALPHA-N-ACETYLGLUCOSAMINIDASE"/>
    <property type="match status" value="1"/>
</dbReference>
<sequence>MKFFADRALIKKSIKAILITVPAAAAFFISSAYAGVLGDVSGGWTNDMGAYSVFHKTEFDGGSGGHQTEYYVEYVPNTDAVPIIAYDGSLWGQSNINDVAEVVENNGNRVVAGINGDFFSFKTGLPMGTSISGGEILSKLSEGQYGIGFRSDGTAFIDYLEIKTTAEKDGVTADVECINKWYQAGFDTLFMLTDDFGSSTKTEAECIFVIASPAEGTLAVDSQMTLTAEEKFEYDGEIAIPDGKYVLVIDKAFGREELKNFVNALNPGDTFTITNEAVNSEKGQWATAAEGTTSTGSILLKNGEIGSGFEAGAAPRTAVGIRADGTVIMYVLDGRQEDYSYGAQLTTLAKRMLELGCVDALNLDGGGSTTMGALLGGTDSFGIMNRPSDGYPRSVANFIFLKDNRQPTGEPWLVDYTPLNDTYYLGDTAEIVINSIYDTANYKTEDTSALEITAENAEVLGDGRIYFNQIGSAVVRMAGGIFEAEMPVTVHRQYFGDIQNHWAKSQIEAMSDAEIVNGSEENGTAVFRPDSQMTRSEFAAIVSRFAMLDHSEYEAVELPFEDADAIQPWAVPYIKAVYGSGIMNGKSDDNGLTLYFDPESPVTRAEAMTMLGRILSLPEADGSQFADSADIPDWARDGIERLTAAGIVNGYEDNTIRPNNTITRAEGAVMMYQALGA</sequence>
<feature type="chain" id="PRO_5039278910" evidence="2">
    <location>
        <begin position="35"/>
        <end position="677"/>
    </location>
</feature>
<feature type="domain" description="SLH" evidence="3">
    <location>
        <begin position="622"/>
        <end position="677"/>
    </location>
</feature>
<feature type="domain" description="SLH" evidence="3">
    <location>
        <begin position="490"/>
        <end position="556"/>
    </location>
</feature>
<gene>
    <name evidence="4" type="ORF">IAA60_05200</name>
</gene>
<dbReference type="PANTHER" id="PTHR40446:SF2">
    <property type="entry name" value="N-ACETYLGLUCOSAMINE-1-PHOSPHODIESTER ALPHA-N-ACETYLGLUCOSAMINIDASE"/>
    <property type="match status" value="1"/>
</dbReference>
<dbReference type="AlphaFoldDB" id="A0A9D1H378"/>